<dbReference type="FunFam" id="2.160.10.10:FF:000008">
    <property type="entry name" value="Maltose O-acetyltransferase"/>
    <property type="match status" value="1"/>
</dbReference>
<dbReference type="InterPro" id="IPR001451">
    <property type="entry name" value="Hexapep"/>
</dbReference>
<reference evidence="7 8" key="1">
    <citation type="submission" date="2013-12" db="EMBL/GenBank/DDBJ databases">
        <title>NBRP : Genome information of microbial organism related human and environment.</title>
        <authorList>
            <person name="Hattori M."/>
            <person name="Oshima K."/>
            <person name="Inaba H."/>
            <person name="Suda W."/>
            <person name="Sakamoto M."/>
            <person name="Iino T."/>
            <person name="Kitahara M."/>
            <person name="Oshida Y."/>
            <person name="Iida T."/>
            <person name="Kudo T."/>
            <person name="Itoh T."/>
            <person name="Ahmed I."/>
            <person name="Ohkuma M."/>
        </authorList>
    </citation>
    <scope>NUCLEOTIDE SEQUENCE [LARGE SCALE GENOMIC DNA]</scope>
    <source>
        <strain evidence="7 8">JCM 21738</strain>
    </source>
</reference>
<dbReference type="PANTHER" id="PTHR43017:SF1">
    <property type="entry name" value="ACETYLTRANSFERASE YJL218W-RELATED"/>
    <property type="match status" value="1"/>
</dbReference>
<sequence>MKTEKEKMLAGEMYNPADPVLVKEREEARRKVRIYNQTVETEGEKRTKILKELLGSTGETVVMEPNIRFDYGYNTHVGENFFANFDCTILDVCEVRFGDNCMLAPGVHIYTATHPLNPTERNSGREYAKPITFGNNVWIGGSAVINPGVTVGDNVVIASGAVVTKMCRTTLSLAAIQRELLNRLNFKHDNLACFWIGKNV</sequence>
<keyword evidence="3" id="KW-0677">Repeat</keyword>
<organism evidence="7 8">
    <name type="scientific">Mesobacillus boroniphilus JCM 21738</name>
    <dbReference type="NCBI Taxonomy" id="1294265"/>
    <lineage>
        <taxon>Bacteria</taxon>
        <taxon>Bacillati</taxon>
        <taxon>Bacillota</taxon>
        <taxon>Bacilli</taxon>
        <taxon>Bacillales</taxon>
        <taxon>Bacillaceae</taxon>
        <taxon>Mesobacillus</taxon>
    </lineage>
</organism>
<dbReference type="InterPro" id="IPR011004">
    <property type="entry name" value="Trimer_LpxA-like_sf"/>
</dbReference>
<dbReference type="EC" id="2.3.1.-" evidence="5"/>
<dbReference type="GO" id="GO:0008870">
    <property type="term" value="F:galactoside O-acetyltransferase activity"/>
    <property type="evidence" value="ECO:0007669"/>
    <property type="project" value="TreeGrafter"/>
</dbReference>
<dbReference type="InterPro" id="IPR039369">
    <property type="entry name" value="LacA-like"/>
</dbReference>
<evidence type="ECO:0000259" key="6">
    <source>
        <dbReference type="SMART" id="SM01266"/>
    </source>
</evidence>
<evidence type="ECO:0000256" key="5">
    <source>
        <dbReference type="RuleBase" id="RU367021"/>
    </source>
</evidence>
<feature type="domain" description="Maltose/galactoside acetyltransferase" evidence="6">
    <location>
        <begin position="5"/>
        <end position="59"/>
    </location>
</feature>
<dbReference type="AlphaFoldDB" id="W4RS82"/>
<dbReference type="EMBL" id="BAUW01000066">
    <property type="protein sequence ID" value="GAE47171.1"/>
    <property type="molecule type" value="Genomic_DNA"/>
</dbReference>
<name>W4RS82_9BACI</name>
<proteinExistence type="inferred from homology"/>
<evidence type="ECO:0000313" key="7">
    <source>
        <dbReference type="EMBL" id="GAE47171.1"/>
    </source>
</evidence>
<evidence type="ECO:0000256" key="1">
    <source>
        <dbReference type="ARBA" id="ARBA00007274"/>
    </source>
</evidence>
<keyword evidence="2 5" id="KW-0808">Transferase</keyword>
<evidence type="ECO:0000256" key="4">
    <source>
        <dbReference type="ARBA" id="ARBA00023315"/>
    </source>
</evidence>
<dbReference type="Pfam" id="PF12464">
    <property type="entry name" value="Mac"/>
    <property type="match status" value="1"/>
</dbReference>
<dbReference type="SMART" id="SM01266">
    <property type="entry name" value="Mac"/>
    <property type="match status" value="1"/>
</dbReference>
<evidence type="ECO:0000313" key="8">
    <source>
        <dbReference type="Proteomes" id="UP000018949"/>
    </source>
</evidence>
<comment type="similarity">
    <text evidence="1 5">Belongs to the transferase hexapeptide repeat family.</text>
</comment>
<evidence type="ECO:0000256" key="2">
    <source>
        <dbReference type="ARBA" id="ARBA00022679"/>
    </source>
</evidence>
<keyword evidence="4 5" id="KW-0012">Acyltransferase</keyword>
<keyword evidence="8" id="KW-1185">Reference proteome</keyword>
<dbReference type="SUPFAM" id="SSF51161">
    <property type="entry name" value="Trimeric LpxA-like enzymes"/>
    <property type="match status" value="1"/>
</dbReference>
<dbReference type="Gene3D" id="2.160.10.10">
    <property type="entry name" value="Hexapeptide repeat proteins"/>
    <property type="match status" value="1"/>
</dbReference>
<dbReference type="Pfam" id="PF00132">
    <property type="entry name" value="Hexapep"/>
    <property type="match status" value="1"/>
</dbReference>
<evidence type="ECO:0000256" key="3">
    <source>
        <dbReference type="ARBA" id="ARBA00022737"/>
    </source>
</evidence>
<dbReference type="CDD" id="cd03357">
    <property type="entry name" value="LbH_MAT_GAT"/>
    <property type="match status" value="1"/>
</dbReference>
<gene>
    <name evidence="7" type="ORF">JCM21738_4123</name>
</gene>
<protein>
    <recommendedName>
        <fullName evidence="5">Acetyltransferase</fullName>
        <ecNumber evidence="5">2.3.1.-</ecNumber>
    </recommendedName>
</protein>
<dbReference type="eggNOG" id="COG0110">
    <property type="taxonomic scope" value="Bacteria"/>
</dbReference>
<dbReference type="PANTHER" id="PTHR43017">
    <property type="entry name" value="GALACTOSIDE O-ACETYLTRANSFERASE"/>
    <property type="match status" value="1"/>
</dbReference>
<accession>W4RS82</accession>
<comment type="caution">
    <text evidence="7">The sequence shown here is derived from an EMBL/GenBank/DDBJ whole genome shotgun (WGS) entry which is preliminary data.</text>
</comment>
<dbReference type="InterPro" id="IPR024688">
    <property type="entry name" value="Mac_dom"/>
</dbReference>
<dbReference type="Proteomes" id="UP000018949">
    <property type="component" value="Unassembled WGS sequence"/>
</dbReference>